<dbReference type="EMBL" id="MCFD01000005">
    <property type="protein sequence ID" value="ORX70534.1"/>
    <property type="molecule type" value="Genomic_DNA"/>
</dbReference>
<proteinExistence type="predicted"/>
<accession>A0A1Y1WBK2</accession>
<sequence>MARKNKSGKKNKSKNSSPATPAASVSRNSPEPAAKPAAVASIDPVQHVAPASAVPEHGKCSAVYLALR</sequence>
<feature type="region of interest" description="Disordered" evidence="1">
    <location>
        <begin position="1"/>
        <end position="39"/>
    </location>
</feature>
<gene>
    <name evidence="2" type="ORF">DL89DRAFT_266745</name>
</gene>
<dbReference type="GeneID" id="63803855"/>
<dbReference type="AlphaFoldDB" id="A0A1Y1WBK2"/>
<keyword evidence="3" id="KW-1185">Reference proteome</keyword>
<feature type="compositionally biased region" description="Basic residues" evidence="1">
    <location>
        <begin position="1"/>
        <end position="13"/>
    </location>
</feature>
<protein>
    <submittedName>
        <fullName evidence="2">Uncharacterized protein</fullName>
    </submittedName>
</protein>
<evidence type="ECO:0000313" key="2">
    <source>
        <dbReference type="EMBL" id="ORX70534.1"/>
    </source>
</evidence>
<organism evidence="2 3">
    <name type="scientific">Linderina pennispora</name>
    <dbReference type="NCBI Taxonomy" id="61395"/>
    <lineage>
        <taxon>Eukaryota</taxon>
        <taxon>Fungi</taxon>
        <taxon>Fungi incertae sedis</taxon>
        <taxon>Zoopagomycota</taxon>
        <taxon>Kickxellomycotina</taxon>
        <taxon>Kickxellomycetes</taxon>
        <taxon>Kickxellales</taxon>
        <taxon>Kickxellaceae</taxon>
        <taxon>Linderina</taxon>
    </lineage>
</organism>
<comment type="caution">
    <text evidence="2">The sequence shown here is derived from an EMBL/GenBank/DDBJ whole genome shotgun (WGS) entry which is preliminary data.</text>
</comment>
<dbReference type="RefSeq" id="XP_040744113.1">
    <property type="nucleotide sequence ID" value="XM_040887207.1"/>
</dbReference>
<dbReference type="Proteomes" id="UP000193922">
    <property type="component" value="Unassembled WGS sequence"/>
</dbReference>
<name>A0A1Y1WBK2_9FUNG</name>
<reference evidence="2 3" key="1">
    <citation type="submission" date="2016-07" db="EMBL/GenBank/DDBJ databases">
        <title>Pervasive Adenine N6-methylation of Active Genes in Fungi.</title>
        <authorList>
            <consortium name="DOE Joint Genome Institute"/>
            <person name="Mondo S.J."/>
            <person name="Dannebaum R.O."/>
            <person name="Kuo R.C."/>
            <person name="Labutti K."/>
            <person name="Haridas S."/>
            <person name="Kuo A."/>
            <person name="Salamov A."/>
            <person name="Ahrendt S.R."/>
            <person name="Lipzen A."/>
            <person name="Sullivan W."/>
            <person name="Andreopoulos W.B."/>
            <person name="Clum A."/>
            <person name="Lindquist E."/>
            <person name="Daum C."/>
            <person name="Ramamoorthy G.K."/>
            <person name="Gryganskyi A."/>
            <person name="Culley D."/>
            <person name="Magnuson J.K."/>
            <person name="James T.Y."/>
            <person name="O'Malley M.A."/>
            <person name="Stajich J.E."/>
            <person name="Spatafora J.W."/>
            <person name="Visel A."/>
            <person name="Grigoriev I.V."/>
        </authorList>
    </citation>
    <scope>NUCLEOTIDE SEQUENCE [LARGE SCALE GENOMIC DNA]</scope>
    <source>
        <strain evidence="2 3">ATCC 12442</strain>
    </source>
</reference>
<evidence type="ECO:0000313" key="3">
    <source>
        <dbReference type="Proteomes" id="UP000193922"/>
    </source>
</evidence>
<evidence type="ECO:0000256" key="1">
    <source>
        <dbReference type="SAM" id="MobiDB-lite"/>
    </source>
</evidence>